<dbReference type="EnsemblPlants" id="KRH12737">
    <property type="protein sequence ID" value="KRH12737"/>
    <property type="gene ID" value="GLYMA_15G191000"/>
</dbReference>
<reference evidence="1" key="3">
    <citation type="submission" date="2018-07" db="EMBL/GenBank/DDBJ databases">
        <title>WGS assembly of Glycine max.</title>
        <authorList>
            <person name="Schmutz J."/>
            <person name="Cannon S."/>
            <person name="Schlueter J."/>
            <person name="Ma J."/>
            <person name="Mitros T."/>
            <person name="Nelson W."/>
            <person name="Hyten D."/>
            <person name="Song Q."/>
            <person name="Thelen J."/>
            <person name="Cheng J."/>
            <person name="Xu D."/>
            <person name="Hellsten U."/>
            <person name="May G."/>
            <person name="Yu Y."/>
            <person name="Sakurai T."/>
            <person name="Umezawa T."/>
            <person name="Bhattacharyya M."/>
            <person name="Sandhu D."/>
            <person name="Valliyodan B."/>
            <person name="Lindquist E."/>
            <person name="Peto M."/>
            <person name="Grant D."/>
            <person name="Shu S."/>
            <person name="Goodstein D."/>
            <person name="Barry K."/>
            <person name="Futrell-Griggs M."/>
            <person name="Abernathy B."/>
            <person name="Du J."/>
            <person name="Tian Z."/>
            <person name="Zhu L."/>
            <person name="Gill N."/>
            <person name="Joshi T."/>
            <person name="Libault M."/>
            <person name="Sethuraman A."/>
            <person name="Zhang X."/>
            <person name="Shinozaki K."/>
            <person name="Nguyen H."/>
            <person name="Wing R."/>
            <person name="Cregan P."/>
            <person name="Specht J."/>
            <person name="Grimwood J."/>
            <person name="Rokhsar D."/>
            <person name="Stacey G."/>
            <person name="Shoemaker R."/>
            <person name="Jackson S."/>
        </authorList>
    </citation>
    <scope>NUCLEOTIDE SEQUENCE</scope>
    <source>
        <tissue evidence="1">Callus</tissue>
    </source>
</reference>
<evidence type="ECO:0000313" key="2">
    <source>
        <dbReference type="EnsemblPlants" id="KRH12737"/>
    </source>
</evidence>
<name>A0A0R0G3E8_SOYBN</name>
<protein>
    <submittedName>
        <fullName evidence="1 2">Uncharacterized protein</fullName>
    </submittedName>
</protein>
<proteinExistence type="predicted"/>
<dbReference type="Gramene" id="KRH12737">
    <property type="protein sequence ID" value="KRH12737"/>
    <property type="gene ID" value="GLYMA_15G191000"/>
</dbReference>
<evidence type="ECO:0000313" key="1">
    <source>
        <dbReference type="EMBL" id="KRH12737.1"/>
    </source>
</evidence>
<dbReference type="EMBL" id="CM000848">
    <property type="protein sequence ID" value="KRH12737.1"/>
    <property type="molecule type" value="Genomic_DNA"/>
</dbReference>
<dbReference type="InParanoid" id="A0A0R0G3E8"/>
<sequence>MMQIQTRQEEEGFGSGRSELSIIICLKIKILASGYSQNPVIPSILIFVEGKCGGNGIKGHQQCFLDVHISIVLNDLSYLRYPPLTSQIQEQRKKMKE</sequence>
<reference evidence="2" key="2">
    <citation type="submission" date="2018-02" db="UniProtKB">
        <authorList>
            <consortium name="EnsemblPlants"/>
        </authorList>
    </citation>
    <scope>IDENTIFICATION</scope>
    <source>
        <strain evidence="2">Williams 82</strain>
    </source>
</reference>
<reference evidence="1 2" key="1">
    <citation type="journal article" date="2010" name="Nature">
        <title>Genome sequence of the palaeopolyploid soybean.</title>
        <authorList>
            <person name="Schmutz J."/>
            <person name="Cannon S.B."/>
            <person name="Schlueter J."/>
            <person name="Ma J."/>
            <person name="Mitros T."/>
            <person name="Nelson W."/>
            <person name="Hyten D.L."/>
            <person name="Song Q."/>
            <person name="Thelen J.J."/>
            <person name="Cheng J."/>
            <person name="Xu D."/>
            <person name="Hellsten U."/>
            <person name="May G.D."/>
            <person name="Yu Y."/>
            <person name="Sakurai T."/>
            <person name="Umezawa T."/>
            <person name="Bhattacharyya M.K."/>
            <person name="Sandhu D."/>
            <person name="Valliyodan B."/>
            <person name="Lindquist E."/>
            <person name="Peto M."/>
            <person name="Grant D."/>
            <person name="Shu S."/>
            <person name="Goodstein D."/>
            <person name="Barry K."/>
            <person name="Futrell-Griggs M."/>
            <person name="Abernathy B."/>
            <person name="Du J."/>
            <person name="Tian Z."/>
            <person name="Zhu L."/>
            <person name="Gill N."/>
            <person name="Joshi T."/>
            <person name="Libault M."/>
            <person name="Sethuraman A."/>
            <person name="Zhang X.-C."/>
            <person name="Shinozaki K."/>
            <person name="Nguyen H.T."/>
            <person name="Wing R.A."/>
            <person name="Cregan P."/>
            <person name="Specht J."/>
            <person name="Grimwood J."/>
            <person name="Rokhsar D."/>
            <person name="Stacey G."/>
            <person name="Shoemaker R.C."/>
            <person name="Jackson S.A."/>
        </authorList>
    </citation>
    <scope>NUCLEOTIDE SEQUENCE</scope>
    <source>
        <strain evidence="2">cv. Williams 82</strain>
        <tissue evidence="1">Callus</tissue>
    </source>
</reference>
<dbReference type="AlphaFoldDB" id="A0A0R0G3E8"/>
<evidence type="ECO:0000313" key="3">
    <source>
        <dbReference type="Proteomes" id="UP000008827"/>
    </source>
</evidence>
<keyword evidence="3" id="KW-1185">Reference proteome</keyword>
<accession>A0A0R0G3E8</accession>
<dbReference type="Proteomes" id="UP000008827">
    <property type="component" value="Chromosome 15"/>
</dbReference>
<organism evidence="1">
    <name type="scientific">Glycine max</name>
    <name type="common">Soybean</name>
    <name type="synonym">Glycine hispida</name>
    <dbReference type="NCBI Taxonomy" id="3847"/>
    <lineage>
        <taxon>Eukaryota</taxon>
        <taxon>Viridiplantae</taxon>
        <taxon>Streptophyta</taxon>
        <taxon>Embryophyta</taxon>
        <taxon>Tracheophyta</taxon>
        <taxon>Spermatophyta</taxon>
        <taxon>Magnoliopsida</taxon>
        <taxon>eudicotyledons</taxon>
        <taxon>Gunneridae</taxon>
        <taxon>Pentapetalae</taxon>
        <taxon>rosids</taxon>
        <taxon>fabids</taxon>
        <taxon>Fabales</taxon>
        <taxon>Fabaceae</taxon>
        <taxon>Papilionoideae</taxon>
        <taxon>50 kb inversion clade</taxon>
        <taxon>NPAAA clade</taxon>
        <taxon>indigoferoid/millettioid clade</taxon>
        <taxon>Phaseoleae</taxon>
        <taxon>Glycine</taxon>
        <taxon>Glycine subgen. Soja</taxon>
    </lineage>
</organism>
<gene>
    <name evidence="1" type="ORF">GLYMA_15G191000</name>
</gene>